<dbReference type="GO" id="GO:0008574">
    <property type="term" value="F:plus-end-directed microtubule motor activity"/>
    <property type="evidence" value="ECO:0007669"/>
    <property type="project" value="TreeGrafter"/>
</dbReference>
<dbReference type="GO" id="GO:0090307">
    <property type="term" value="P:mitotic spindle assembly"/>
    <property type="evidence" value="ECO:0007669"/>
    <property type="project" value="TreeGrafter"/>
</dbReference>
<organism evidence="5 6">
    <name type="scientific">Trifolium medium</name>
    <dbReference type="NCBI Taxonomy" id="97028"/>
    <lineage>
        <taxon>Eukaryota</taxon>
        <taxon>Viridiplantae</taxon>
        <taxon>Streptophyta</taxon>
        <taxon>Embryophyta</taxon>
        <taxon>Tracheophyta</taxon>
        <taxon>Spermatophyta</taxon>
        <taxon>Magnoliopsida</taxon>
        <taxon>eudicotyledons</taxon>
        <taxon>Gunneridae</taxon>
        <taxon>Pentapetalae</taxon>
        <taxon>rosids</taxon>
        <taxon>fabids</taxon>
        <taxon>Fabales</taxon>
        <taxon>Fabaceae</taxon>
        <taxon>Papilionoideae</taxon>
        <taxon>50 kb inversion clade</taxon>
        <taxon>NPAAA clade</taxon>
        <taxon>Hologalegina</taxon>
        <taxon>IRL clade</taxon>
        <taxon>Trifolieae</taxon>
        <taxon>Trifolium</taxon>
    </lineage>
</organism>
<dbReference type="GO" id="GO:0051231">
    <property type="term" value="P:spindle elongation"/>
    <property type="evidence" value="ECO:0007669"/>
    <property type="project" value="TreeGrafter"/>
</dbReference>
<dbReference type="InterPro" id="IPR047149">
    <property type="entry name" value="KIF11-like"/>
</dbReference>
<dbReference type="PANTHER" id="PTHR47970">
    <property type="entry name" value="KINESIN-LIKE PROTEIN KIF11"/>
    <property type="match status" value="1"/>
</dbReference>
<keyword evidence="3" id="KW-0505">Motor protein</keyword>
<evidence type="ECO:0000256" key="1">
    <source>
        <dbReference type="ARBA" id="ARBA00004245"/>
    </source>
</evidence>
<accession>A0A392PD67</accession>
<protein>
    <submittedName>
        <fullName evidence="5">125 kDa kinesin-like protein</fullName>
    </submittedName>
</protein>
<sequence>MYGSGIKALDNLAEELKVNNQLTYEDLKSEVAKHSSALEDLFKGIALEADSLLNDLQNSLHKQEANLTAYAHQQREAHARAVETTRAVSKITMNFFETIDRHASSLTQIVEETQVVNDQKLSELEKKFEECTAYEEKQLLE</sequence>
<evidence type="ECO:0000313" key="6">
    <source>
        <dbReference type="Proteomes" id="UP000265520"/>
    </source>
</evidence>
<proteinExistence type="predicted"/>
<dbReference type="AlphaFoldDB" id="A0A392PD67"/>
<comment type="caution">
    <text evidence="5">The sequence shown here is derived from an EMBL/GenBank/DDBJ whole genome shotgun (WGS) entry which is preliminary data.</text>
</comment>
<evidence type="ECO:0000256" key="2">
    <source>
        <dbReference type="ARBA" id="ARBA00022490"/>
    </source>
</evidence>
<keyword evidence="2" id="KW-0963">Cytoplasm</keyword>
<evidence type="ECO:0000256" key="4">
    <source>
        <dbReference type="ARBA" id="ARBA00023212"/>
    </source>
</evidence>
<dbReference type="GO" id="GO:0005876">
    <property type="term" value="C:spindle microtubule"/>
    <property type="evidence" value="ECO:0007669"/>
    <property type="project" value="TreeGrafter"/>
</dbReference>
<dbReference type="EMBL" id="LXQA010074965">
    <property type="protein sequence ID" value="MCI10081.1"/>
    <property type="molecule type" value="Genomic_DNA"/>
</dbReference>
<dbReference type="PANTHER" id="PTHR47970:SF9">
    <property type="entry name" value="KINESIN-LIKE PROTEIN KIN-5D"/>
    <property type="match status" value="1"/>
</dbReference>
<reference evidence="5 6" key="1">
    <citation type="journal article" date="2018" name="Front. Plant Sci.">
        <title>Red Clover (Trifolium pratense) and Zigzag Clover (T. medium) - A Picture of Genomic Similarities and Differences.</title>
        <authorList>
            <person name="Dluhosova J."/>
            <person name="Istvanek J."/>
            <person name="Nedelnik J."/>
            <person name="Repkova J."/>
        </authorList>
    </citation>
    <scope>NUCLEOTIDE SEQUENCE [LARGE SCALE GENOMIC DNA]</scope>
    <source>
        <strain evidence="6">cv. 10/8</strain>
        <tissue evidence="5">Leaf</tissue>
    </source>
</reference>
<keyword evidence="4" id="KW-0206">Cytoskeleton</keyword>
<evidence type="ECO:0000313" key="5">
    <source>
        <dbReference type="EMBL" id="MCI10081.1"/>
    </source>
</evidence>
<name>A0A392PD67_9FABA</name>
<dbReference type="GO" id="GO:0072686">
    <property type="term" value="C:mitotic spindle"/>
    <property type="evidence" value="ECO:0007669"/>
    <property type="project" value="TreeGrafter"/>
</dbReference>
<dbReference type="Proteomes" id="UP000265520">
    <property type="component" value="Unassembled WGS sequence"/>
</dbReference>
<evidence type="ECO:0000256" key="3">
    <source>
        <dbReference type="ARBA" id="ARBA00023175"/>
    </source>
</evidence>
<keyword evidence="6" id="KW-1185">Reference proteome</keyword>
<comment type="subcellular location">
    <subcellularLocation>
        <location evidence="1">Cytoplasm</location>
        <location evidence="1">Cytoskeleton</location>
    </subcellularLocation>
</comment>
<feature type="non-terminal residue" evidence="5">
    <location>
        <position position="141"/>
    </location>
</feature>